<gene>
    <name evidence="2" type="ORF">V6575_14210</name>
</gene>
<evidence type="ECO:0000313" key="3">
    <source>
        <dbReference type="Proteomes" id="UP001385499"/>
    </source>
</evidence>
<feature type="region of interest" description="Disordered" evidence="1">
    <location>
        <begin position="1"/>
        <end position="20"/>
    </location>
</feature>
<protein>
    <submittedName>
        <fullName evidence="2">Uncharacterized protein</fullName>
    </submittedName>
</protein>
<accession>A0ABU8TM62</accession>
<proteinExistence type="predicted"/>
<comment type="caution">
    <text evidence="2">The sequence shown here is derived from an EMBL/GenBank/DDBJ whole genome shotgun (WGS) entry which is preliminary data.</text>
</comment>
<dbReference type="RefSeq" id="WP_340275226.1">
    <property type="nucleotide sequence ID" value="NZ_JBAKIA010000010.1"/>
</dbReference>
<dbReference type="Proteomes" id="UP001385499">
    <property type="component" value="Unassembled WGS sequence"/>
</dbReference>
<organism evidence="2 3">
    <name type="scientific">Roseibium algae</name>
    <dbReference type="NCBI Taxonomy" id="3123038"/>
    <lineage>
        <taxon>Bacteria</taxon>
        <taxon>Pseudomonadati</taxon>
        <taxon>Pseudomonadota</taxon>
        <taxon>Alphaproteobacteria</taxon>
        <taxon>Hyphomicrobiales</taxon>
        <taxon>Stappiaceae</taxon>
        <taxon>Roseibium</taxon>
    </lineage>
</organism>
<reference evidence="2 3" key="1">
    <citation type="submission" date="2024-02" db="EMBL/GenBank/DDBJ databases">
        <title>Roseibium algae sp. nov., isolated from marine alga (Grateloupia sp.), showing potential in myo-inositol conversion.</title>
        <authorList>
            <person name="Wang Y."/>
        </authorList>
    </citation>
    <scope>NUCLEOTIDE SEQUENCE [LARGE SCALE GENOMIC DNA]</scope>
    <source>
        <strain evidence="2 3">H3510</strain>
    </source>
</reference>
<dbReference type="EMBL" id="JBAKIA010000010">
    <property type="protein sequence ID" value="MEJ8475244.1"/>
    <property type="molecule type" value="Genomic_DNA"/>
</dbReference>
<name>A0ABU8TM62_9HYPH</name>
<sequence length="266" mass="29982">MNDESKMSEQSSMTGHQEKLQIVGPKDKFPKVTLVEPTQSGYLFLALEVDHRPPVGFFVESQRKKTLIKNLKALARQLLDSNDVLEATVFKAMIVPPGRGALLKDRPEVNIARFDVTLLVEFTTPEAAQSFASSVQWQEALTSADKLASKSITVTASNARRIGPVDHSRDGVFLFNYFYADSLDLNLQVWNYTAGWFEDQTGLDNSTLLLPDPKPGISYTIINHCRWDRLRDILPALLFNRTFRSFVLANFQKNNTAAMPILYRLA</sequence>
<keyword evidence="3" id="KW-1185">Reference proteome</keyword>
<evidence type="ECO:0000256" key="1">
    <source>
        <dbReference type="SAM" id="MobiDB-lite"/>
    </source>
</evidence>
<evidence type="ECO:0000313" key="2">
    <source>
        <dbReference type="EMBL" id="MEJ8475244.1"/>
    </source>
</evidence>